<evidence type="ECO:0000313" key="5">
    <source>
        <dbReference type="EMBL" id="MBW0547047.1"/>
    </source>
</evidence>
<keyword evidence="1" id="KW-0507">mRNA processing</keyword>
<dbReference type="InterPro" id="IPR001878">
    <property type="entry name" value="Znf_CCHC"/>
</dbReference>
<proteinExistence type="predicted"/>
<dbReference type="Pfam" id="PF00098">
    <property type="entry name" value="zf-CCHC"/>
    <property type="match status" value="1"/>
</dbReference>
<dbReference type="Gene3D" id="4.10.60.10">
    <property type="entry name" value="Zinc finger, CCHC-type"/>
    <property type="match status" value="1"/>
</dbReference>
<evidence type="ECO:0000256" key="1">
    <source>
        <dbReference type="ARBA" id="ARBA00022664"/>
    </source>
</evidence>
<keyword evidence="2" id="KW-0479">Metal-binding</keyword>
<reference evidence="5" key="1">
    <citation type="submission" date="2021-03" db="EMBL/GenBank/DDBJ databases">
        <title>Draft genome sequence of rust myrtle Austropuccinia psidii MF-1, a brazilian biotype.</title>
        <authorList>
            <person name="Quecine M.C."/>
            <person name="Pachon D.M.R."/>
            <person name="Bonatelli M.L."/>
            <person name="Correr F.H."/>
            <person name="Franceschini L.M."/>
            <person name="Leite T.F."/>
            <person name="Margarido G.R.A."/>
            <person name="Almeida C.A."/>
            <person name="Ferrarezi J.A."/>
            <person name="Labate C.A."/>
        </authorList>
    </citation>
    <scope>NUCLEOTIDE SEQUENCE</scope>
    <source>
        <strain evidence="5">MF-1</strain>
    </source>
</reference>
<dbReference type="GO" id="GO:0003676">
    <property type="term" value="F:nucleic acid binding"/>
    <property type="evidence" value="ECO:0007669"/>
    <property type="project" value="InterPro"/>
</dbReference>
<keyword evidence="2" id="KW-0862">Zinc</keyword>
<sequence length="108" mass="12355">MPGELEQAVKCRCIQNCALDDNANTLQDVRKRTNIDKPRERVAEVAKKKNSCHNCGSTDHYGNNCPKEKKKFYAIEKVPEEETPTEDRDSDSMGDVIREQSDDKQDPR</sequence>
<feature type="region of interest" description="Disordered" evidence="3">
    <location>
        <begin position="76"/>
        <end position="108"/>
    </location>
</feature>
<evidence type="ECO:0000256" key="2">
    <source>
        <dbReference type="PROSITE-ProRule" id="PRU00047"/>
    </source>
</evidence>
<dbReference type="PROSITE" id="PS50158">
    <property type="entry name" value="ZF_CCHC"/>
    <property type="match status" value="1"/>
</dbReference>
<organism evidence="5 6">
    <name type="scientific">Austropuccinia psidii MF-1</name>
    <dbReference type="NCBI Taxonomy" id="1389203"/>
    <lineage>
        <taxon>Eukaryota</taxon>
        <taxon>Fungi</taxon>
        <taxon>Dikarya</taxon>
        <taxon>Basidiomycota</taxon>
        <taxon>Pucciniomycotina</taxon>
        <taxon>Pucciniomycetes</taxon>
        <taxon>Pucciniales</taxon>
        <taxon>Sphaerophragmiaceae</taxon>
        <taxon>Austropuccinia</taxon>
    </lineage>
</organism>
<dbReference type="InterPro" id="IPR036875">
    <property type="entry name" value="Znf_CCHC_sf"/>
</dbReference>
<name>A0A9Q3IML7_9BASI</name>
<keyword evidence="6" id="KW-1185">Reference proteome</keyword>
<protein>
    <recommendedName>
        <fullName evidence="4">CCHC-type domain-containing protein</fullName>
    </recommendedName>
</protein>
<keyword evidence="2" id="KW-0863">Zinc-finger</keyword>
<dbReference type="EMBL" id="AVOT02052099">
    <property type="protein sequence ID" value="MBW0547047.1"/>
    <property type="molecule type" value="Genomic_DNA"/>
</dbReference>
<dbReference type="SUPFAM" id="SSF57756">
    <property type="entry name" value="Retrovirus zinc finger-like domains"/>
    <property type="match status" value="1"/>
</dbReference>
<dbReference type="GO" id="GO:0008270">
    <property type="term" value="F:zinc ion binding"/>
    <property type="evidence" value="ECO:0007669"/>
    <property type="project" value="UniProtKB-KW"/>
</dbReference>
<evidence type="ECO:0000313" key="6">
    <source>
        <dbReference type="Proteomes" id="UP000765509"/>
    </source>
</evidence>
<dbReference type="Proteomes" id="UP000765509">
    <property type="component" value="Unassembled WGS sequence"/>
</dbReference>
<comment type="caution">
    <text evidence="5">The sequence shown here is derived from an EMBL/GenBank/DDBJ whole genome shotgun (WGS) entry which is preliminary data.</text>
</comment>
<dbReference type="AlphaFoldDB" id="A0A9Q3IML7"/>
<accession>A0A9Q3IML7</accession>
<gene>
    <name evidence="5" type="ORF">O181_086762</name>
</gene>
<dbReference type="GO" id="GO:0006397">
    <property type="term" value="P:mRNA processing"/>
    <property type="evidence" value="ECO:0007669"/>
    <property type="project" value="UniProtKB-KW"/>
</dbReference>
<evidence type="ECO:0000256" key="3">
    <source>
        <dbReference type="SAM" id="MobiDB-lite"/>
    </source>
</evidence>
<evidence type="ECO:0000259" key="4">
    <source>
        <dbReference type="PROSITE" id="PS50158"/>
    </source>
</evidence>
<feature type="domain" description="CCHC-type" evidence="4">
    <location>
        <begin position="52"/>
        <end position="67"/>
    </location>
</feature>